<organism evidence="2 3">
    <name type="scientific">Echinococcus granulosus</name>
    <name type="common">Hydatid tapeworm</name>
    <dbReference type="NCBI Taxonomy" id="6210"/>
    <lineage>
        <taxon>Eukaryota</taxon>
        <taxon>Metazoa</taxon>
        <taxon>Spiralia</taxon>
        <taxon>Lophotrochozoa</taxon>
        <taxon>Platyhelminthes</taxon>
        <taxon>Cestoda</taxon>
        <taxon>Eucestoda</taxon>
        <taxon>Cyclophyllidea</taxon>
        <taxon>Taeniidae</taxon>
        <taxon>Echinococcus</taxon>
        <taxon>Echinococcus granulosus group</taxon>
    </lineage>
</organism>
<comment type="caution">
    <text evidence="2">The sequence shown here is derived from an EMBL/GenBank/DDBJ whole genome shotgun (WGS) entry which is preliminary data.</text>
</comment>
<evidence type="ECO:0000313" key="3">
    <source>
        <dbReference type="Proteomes" id="UP000019149"/>
    </source>
</evidence>
<evidence type="ECO:0000256" key="1">
    <source>
        <dbReference type="SAM" id="MobiDB-lite"/>
    </source>
</evidence>
<feature type="region of interest" description="Disordered" evidence="1">
    <location>
        <begin position="1"/>
        <end position="39"/>
    </location>
</feature>
<reference evidence="2 3" key="1">
    <citation type="journal article" date="2013" name="Nat. Genet.">
        <title>The genome of the hydatid tapeworm Echinococcus granulosus.</title>
        <authorList>
            <person name="Zheng H."/>
            <person name="Zhang W."/>
            <person name="Zhang L."/>
            <person name="Zhang Z."/>
            <person name="Li J."/>
            <person name="Lu G."/>
            <person name="Zhu Y."/>
            <person name="Wang Y."/>
            <person name="Huang Y."/>
            <person name="Liu J."/>
            <person name="Kang H."/>
            <person name="Chen J."/>
            <person name="Wang L."/>
            <person name="Chen A."/>
            <person name="Yu S."/>
            <person name="Gao Z."/>
            <person name="Jin L."/>
            <person name="Gu W."/>
            <person name="Wang Z."/>
            <person name="Zhao L."/>
            <person name="Shi B."/>
            <person name="Wen H."/>
            <person name="Lin R."/>
            <person name="Jones M.K."/>
            <person name="Brejova B."/>
            <person name="Vinar T."/>
            <person name="Zhao G."/>
            <person name="McManus D.P."/>
            <person name="Chen Z."/>
            <person name="Zhou Y."/>
            <person name="Wang S."/>
        </authorList>
    </citation>
    <scope>NUCLEOTIDE SEQUENCE [LARGE SCALE GENOMIC DNA]</scope>
</reference>
<dbReference type="AlphaFoldDB" id="W6UCI9"/>
<gene>
    <name evidence="2" type="ORF">EGR_09151</name>
</gene>
<name>W6UCI9_ECHGR</name>
<dbReference type="Proteomes" id="UP000019149">
    <property type="component" value="Unassembled WGS sequence"/>
</dbReference>
<dbReference type="EMBL" id="APAU02000134">
    <property type="protein sequence ID" value="EUB55987.1"/>
    <property type="molecule type" value="Genomic_DNA"/>
</dbReference>
<sequence>MALAPTFIGSNRRKTKRLRRPDTKITAVKRPERRPGRKKMEVEKAVELLLLLPPPPPPSPPPLMSPSFPPSSCCCLLMTLDNHPQPIPFHTESSCNYTTGGNFYPCVSVCGWYGIRCGRLRPPSAALTISEVWSGGKIIDNALFV</sequence>
<dbReference type="KEGG" id="egl:EGR_09151"/>
<dbReference type="RefSeq" id="XP_024347183.1">
    <property type="nucleotide sequence ID" value="XM_024498400.1"/>
</dbReference>
<dbReference type="CTD" id="36344866"/>
<feature type="compositionally biased region" description="Basic and acidic residues" evidence="1">
    <location>
        <begin position="29"/>
        <end position="39"/>
    </location>
</feature>
<protein>
    <submittedName>
        <fullName evidence="2">Uncharacterized protein</fullName>
    </submittedName>
</protein>
<keyword evidence="3" id="KW-1185">Reference proteome</keyword>
<dbReference type="GeneID" id="36344866"/>
<accession>W6UCI9</accession>
<evidence type="ECO:0000313" key="2">
    <source>
        <dbReference type="EMBL" id="EUB55987.1"/>
    </source>
</evidence>
<proteinExistence type="predicted"/>